<dbReference type="GO" id="GO:0006508">
    <property type="term" value="P:proteolysis"/>
    <property type="evidence" value="ECO:0007669"/>
    <property type="project" value="UniProtKB-KW"/>
</dbReference>
<dbReference type="PANTHER" id="PTHR11705:SF143">
    <property type="entry name" value="SLL0236 PROTEIN"/>
    <property type="match status" value="1"/>
</dbReference>
<dbReference type="SUPFAM" id="SSF53187">
    <property type="entry name" value="Zn-dependent exopeptidases"/>
    <property type="match status" value="1"/>
</dbReference>
<evidence type="ECO:0000256" key="3">
    <source>
        <dbReference type="ARBA" id="ARBA00004613"/>
    </source>
</evidence>
<dbReference type="InterPro" id="IPR036990">
    <property type="entry name" value="M14A-like_propep"/>
</dbReference>
<organism evidence="19 20">
    <name type="scientific">Bombardia bombarda</name>
    <dbReference type="NCBI Taxonomy" id="252184"/>
    <lineage>
        <taxon>Eukaryota</taxon>
        <taxon>Fungi</taxon>
        <taxon>Dikarya</taxon>
        <taxon>Ascomycota</taxon>
        <taxon>Pezizomycotina</taxon>
        <taxon>Sordariomycetes</taxon>
        <taxon>Sordariomycetidae</taxon>
        <taxon>Sordariales</taxon>
        <taxon>Lasiosphaeriaceae</taxon>
        <taxon>Bombardia</taxon>
    </lineage>
</organism>
<dbReference type="GO" id="GO:0005576">
    <property type="term" value="C:extracellular region"/>
    <property type="evidence" value="ECO:0007669"/>
    <property type="project" value="UniProtKB-SubCell"/>
</dbReference>
<keyword evidence="14" id="KW-0865">Zymogen</keyword>
<gene>
    <name evidence="19" type="ORF">B0T17DRAFT_488290</name>
</gene>
<evidence type="ECO:0000256" key="2">
    <source>
        <dbReference type="ARBA" id="ARBA00003091"/>
    </source>
</evidence>
<keyword evidence="6 19" id="KW-0121">Carboxypeptidase</keyword>
<comment type="similarity">
    <text evidence="4 16">Belongs to the peptidase M14 family.</text>
</comment>
<evidence type="ECO:0000256" key="8">
    <source>
        <dbReference type="ARBA" id="ARBA00022723"/>
    </source>
</evidence>
<keyword evidence="5" id="KW-0964">Secreted</keyword>
<dbReference type="Gene3D" id="3.30.70.340">
    <property type="entry name" value="Metallocarboxypeptidase-like"/>
    <property type="match status" value="1"/>
</dbReference>
<feature type="domain" description="Peptidase M14" evidence="18">
    <location>
        <begin position="127"/>
        <end position="428"/>
    </location>
</feature>
<evidence type="ECO:0000256" key="16">
    <source>
        <dbReference type="PROSITE-ProRule" id="PRU01379"/>
    </source>
</evidence>
<dbReference type="GO" id="GO:0004181">
    <property type="term" value="F:metallocarboxypeptidase activity"/>
    <property type="evidence" value="ECO:0007669"/>
    <property type="project" value="InterPro"/>
</dbReference>
<keyword evidence="12" id="KW-0843">Virulence</keyword>
<feature type="signal peptide" evidence="17">
    <location>
        <begin position="1"/>
        <end position="19"/>
    </location>
</feature>
<evidence type="ECO:0000313" key="20">
    <source>
        <dbReference type="Proteomes" id="UP001174934"/>
    </source>
</evidence>
<dbReference type="SUPFAM" id="SSF54897">
    <property type="entry name" value="Protease propeptides/inhibitors"/>
    <property type="match status" value="1"/>
</dbReference>
<keyword evidence="9 17" id="KW-0732">Signal</keyword>
<evidence type="ECO:0000259" key="18">
    <source>
        <dbReference type="PROSITE" id="PS52035"/>
    </source>
</evidence>
<dbReference type="InterPro" id="IPR003146">
    <property type="entry name" value="M14A_act_pep"/>
</dbReference>
<feature type="active site" description="Proton donor/acceptor" evidence="16">
    <location>
        <position position="394"/>
    </location>
</feature>
<dbReference type="GO" id="GO:0008270">
    <property type="term" value="F:zinc ion binding"/>
    <property type="evidence" value="ECO:0007669"/>
    <property type="project" value="InterPro"/>
</dbReference>
<keyword evidence="10" id="KW-0378">Hydrolase</keyword>
<evidence type="ECO:0000256" key="13">
    <source>
        <dbReference type="ARBA" id="ARBA00023049"/>
    </source>
</evidence>
<keyword evidence="8" id="KW-0479">Metal-binding</keyword>
<keyword evidence="11" id="KW-0862">Zinc</keyword>
<comment type="subcellular location">
    <subcellularLocation>
        <location evidence="3">Secreted</location>
    </subcellularLocation>
</comment>
<comment type="caution">
    <text evidence="19">The sequence shown here is derived from an EMBL/GenBank/DDBJ whole genome shotgun (WGS) entry which is preliminary data.</text>
</comment>
<evidence type="ECO:0000256" key="9">
    <source>
        <dbReference type="ARBA" id="ARBA00022729"/>
    </source>
</evidence>
<sequence length="429" mass="46407">MRYLSAFSALLALSSTAGAAVSRSEGRPQTKSYDGYKVFRVEVGTDASKVSGIVEKLGLSTWKGAPRAGTFSDIVVPPQSLAAFTKATVGMNSAVMHDDLGASIAEESAFQTYEVGAAAVNATWFNSYHSYADHLQFLNDLVAAYPTQARIVTAGNSLNGRAITGIQFWGSSGRGVKPAVVFHGTVHAREWVGTMTTEYMAYNLLTNYASNAEIKGFVDKYDFYIFPVVNPDGFVYTQTNDRLWRKNRQSTSGSTCIGHDINRNWPYMWSVSGGASTNPCAEDFKGPSQSSAPETTALAAQLRSVKASQGLKLFIDYHSYSQLFMTPYGYSCSATAPKNTELQSLARGAVAAIRAVHGTSFRYGPICSTIYQATGSSVDYTNDVVGADYVFTSELRDTGNYGFVLPANQILPTADEAYAGVRYLLLNMK</sequence>
<comment type="cofactor">
    <cofactor evidence="1">
        <name>Zn(2+)</name>
        <dbReference type="ChEBI" id="CHEBI:29105"/>
    </cofactor>
</comment>
<evidence type="ECO:0000256" key="1">
    <source>
        <dbReference type="ARBA" id="ARBA00001947"/>
    </source>
</evidence>
<evidence type="ECO:0000256" key="4">
    <source>
        <dbReference type="ARBA" id="ARBA00005988"/>
    </source>
</evidence>
<evidence type="ECO:0000313" key="19">
    <source>
        <dbReference type="EMBL" id="KAK0631077.1"/>
    </source>
</evidence>
<dbReference type="Pfam" id="PF00246">
    <property type="entry name" value="Peptidase_M14"/>
    <property type="match status" value="1"/>
</dbReference>
<dbReference type="PRINTS" id="PR00765">
    <property type="entry name" value="CRBOXYPTASEA"/>
</dbReference>
<dbReference type="InterPro" id="IPR000834">
    <property type="entry name" value="Peptidase_M14"/>
</dbReference>
<feature type="chain" id="PRO_5041241566" evidence="17">
    <location>
        <begin position="20"/>
        <end position="429"/>
    </location>
</feature>
<evidence type="ECO:0000256" key="11">
    <source>
        <dbReference type="ARBA" id="ARBA00022833"/>
    </source>
</evidence>
<dbReference type="InterPro" id="IPR057246">
    <property type="entry name" value="CARBOXYPEPT_ZN_1"/>
</dbReference>
<comment type="function">
    <text evidence="2">Extracellular metalloprotease that contributes to pathogenicity.</text>
</comment>
<dbReference type="Gene3D" id="3.40.630.10">
    <property type="entry name" value="Zn peptidases"/>
    <property type="match status" value="1"/>
</dbReference>
<dbReference type="CDD" id="cd03860">
    <property type="entry name" value="M14_CP_A-B_like"/>
    <property type="match status" value="1"/>
</dbReference>
<keyword evidence="15" id="KW-1015">Disulfide bond</keyword>
<evidence type="ECO:0000256" key="7">
    <source>
        <dbReference type="ARBA" id="ARBA00022670"/>
    </source>
</evidence>
<reference evidence="19" key="1">
    <citation type="submission" date="2023-06" db="EMBL/GenBank/DDBJ databases">
        <title>Genome-scale phylogeny and comparative genomics of the fungal order Sordariales.</title>
        <authorList>
            <consortium name="Lawrence Berkeley National Laboratory"/>
            <person name="Hensen N."/>
            <person name="Bonometti L."/>
            <person name="Westerberg I."/>
            <person name="Brannstrom I.O."/>
            <person name="Guillou S."/>
            <person name="Cros-Aarteil S."/>
            <person name="Calhoun S."/>
            <person name="Haridas S."/>
            <person name="Kuo A."/>
            <person name="Mondo S."/>
            <person name="Pangilinan J."/>
            <person name="Riley R."/>
            <person name="LaButti K."/>
            <person name="Andreopoulos B."/>
            <person name="Lipzen A."/>
            <person name="Chen C."/>
            <person name="Yanf M."/>
            <person name="Daum C."/>
            <person name="Ng V."/>
            <person name="Clum A."/>
            <person name="Steindorff A."/>
            <person name="Ohm R."/>
            <person name="Martin F."/>
            <person name="Silar P."/>
            <person name="Natvig D."/>
            <person name="Lalanne C."/>
            <person name="Gautier V."/>
            <person name="Ament-velasquez S.L."/>
            <person name="Kruys A."/>
            <person name="Hutchinson M.I."/>
            <person name="Powell A.J."/>
            <person name="Barry K."/>
            <person name="Miller A.N."/>
            <person name="Grigoriev I.V."/>
            <person name="Debuchy R."/>
            <person name="Gladieux P."/>
            <person name="Thoren M.H."/>
            <person name="Johannesson H."/>
        </authorList>
    </citation>
    <scope>NUCLEOTIDE SEQUENCE</scope>
    <source>
        <strain evidence="19">SMH3391-2</strain>
    </source>
</reference>
<dbReference type="SMART" id="SM00631">
    <property type="entry name" value="Zn_pept"/>
    <property type="match status" value="1"/>
</dbReference>
<dbReference type="Pfam" id="PF02244">
    <property type="entry name" value="Propep_M14"/>
    <property type="match status" value="1"/>
</dbReference>
<dbReference type="AlphaFoldDB" id="A0AA39XCU6"/>
<evidence type="ECO:0000256" key="5">
    <source>
        <dbReference type="ARBA" id="ARBA00022525"/>
    </source>
</evidence>
<dbReference type="PROSITE" id="PS52035">
    <property type="entry name" value="PEPTIDASE_M14"/>
    <property type="match status" value="1"/>
</dbReference>
<dbReference type="PANTHER" id="PTHR11705">
    <property type="entry name" value="PROTEASE FAMILY M14 CARBOXYPEPTIDASE A,B"/>
    <property type="match status" value="1"/>
</dbReference>
<dbReference type="PROSITE" id="PS00132">
    <property type="entry name" value="CARBOXYPEPT_ZN_1"/>
    <property type="match status" value="1"/>
</dbReference>
<name>A0AA39XCU6_9PEZI</name>
<keyword evidence="13" id="KW-0482">Metalloprotease</keyword>
<evidence type="ECO:0000256" key="14">
    <source>
        <dbReference type="ARBA" id="ARBA00023145"/>
    </source>
</evidence>
<evidence type="ECO:0000256" key="12">
    <source>
        <dbReference type="ARBA" id="ARBA00023026"/>
    </source>
</evidence>
<dbReference type="FunFam" id="3.40.630.10:FF:000165">
    <property type="entry name" value="Glucan 1,4-alpha-glucosidase, putative"/>
    <property type="match status" value="1"/>
</dbReference>
<dbReference type="EMBL" id="JAULSR010000002">
    <property type="protein sequence ID" value="KAK0631077.1"/>
    <property type="molecule type" value="Genomic_DNA"/>
</dbReference>
<evidence type="ECO:0000256" key="17">
    <source>
        <dbReference type="SAM" id="SignalP"/>
    </source>
</evidence>
<accession>A0AA39XCU6</accession>
<keyword evidence="20" id="KW-1185">Reference proteome</keyword>
<dbReference type="Proteomes" id="UP001174934">
    <property type="component" value="Unassembled WGS sequence"/>
</dbReference>
<keyword evidence="7" id="KW-0645">Protease</keyword>
<proteinExistence type="inferred from homology"/>
<evidence type="ECO:0000256" key="6">
    <source>
        <dbReference type="ARBA" id="ARBA00022645"/>
    </source>
</evidence>
<protein>
    <submittedName>
        <fullName evidence="19">Zinc carboxypeptidase</fullName>
    </submittedName>
</protein>
<evidence type="ECO:0000256" key="10">
    <source>
        <dbReference type="ARBA" id="ARBA00022801"/>
    </source>
</evidence>
<evidence type="ECO:0000256" key="15">
    <source>
        <dbReference type="ARBA" id="ARBA00023157"/>
    </source>
</evidence>